<organism evidence="2 3">
    <name type="scientific">Liparis tanakae</name>
    <name type="common">Tanaka's snailfish</name>
    <dbReference type="NCBI Taxonomy" id="230148"/>
    <lineage>
        <taxon>Eukaryota</taxon>
        <taxon>Metazoa</taxon>
        <taxon>Chordata</taxon>
        <taxon>Craniata</taxon>
        <taxon>Vertebrata</taxon>
        <taxon>Euteleostomi</taxon>
        <taxon>Actinopterygii</taxon>
        <taxon>Neopterygii</taxon>
        <taxon>Teleostei</taxon>
        <taxon>Neoteleostei</taxon>
        <taxon>Acanthomorphata</taxon>
        <taxon>Eupercaria</taxon>
        <taxon>Perciformes</taxon>
        <taxon>Cottioidei</taxon>
        <taxon>Cottales</taxon>
        <taxon>Liparidae</taxon>
        <taxon>Liparis</taxon>
    </lineage>
</organism>
<gene>
    <name evidence="2" type="ORF">EYF80_012863</name>
</gene>
<reference evidence="2 3" key="1">
    <citation type="submission" date="2019-03" db="EMBL/GenBank/DDBJ databases">
        <title>First draft genome of Liparis tanakae, snailfish: a comprehensive survey of snailfish specific genes.</title>
        <authorList>
            <person name="Kim W."/>
            <person name="Song I."/>
            <person name="Jeong J.-H."/>
            <person name="Kim D."/>
            <person name="Kim S."/>
            <person name="Ryu S."/>
            <person name="Song J.Y."/>
            <person name="Lee S.K."/>
        </authorList>
    </citation>
    <scope>NUCLEOTIDE SEQUENCE [LARGE SCALE GENOMIC DNA]</scope>
    <source>
        <tissue evidence="2">Muscle</tissue>
    </source>
</reference>
<dbReference type="AlphaFoldDB" id="A0A4Z2IFW9"/>
<comment type="caution">
    <text evidence="2">The sequence shown here is derived from an EMBL/GenBank/DDBJ whole genome shotgun (WGS) entry which is preliminary data.</text>
</comment>
<sequence length="73" mass="8132">MVMVMVMVVMLPKAVKGRLWVTGLNNLPFPNDYSARHLYSIKPNTHAQALFHESCFPGPLALTTPPSHTCQKP</sequence>
<evidence type="ECO:0000256" key="1">
    <source>
        <dbReference type="SAM" id="SignalP"/>
    </source>
</evidence>
<protein>
    <recommendedName>
        <fullName evidence="4">Secreted protein</fullName>
    </recommendedName>
</protein>
<dbReference type="Proteomes" id="UP000314294">
    <property type="component" value="Unassembled WGS sequence"/>
</dbReference>
<keyword evidence="3" id="KW-1185">Reference proteome</keyword>
<proteinExistence type="predicted"/>
<feature type="signal peptide" evidence="1">
    <location>
        <begin position="1"/>
        <end position="17"/>
    </location>
</feature>
<evidence type="ECO:0000313" key="2">
    <source>
        <dbReference type="EMBL" id="TNN76810.1"/>
    </source>
</evidence>
<evidence type="ECO:0000313" key="3">
    <source>
        <dbReference type="Proteomes" id="UP000314294"/>
    </source>
</evidence>
<evidence type="ECO:0008006" key="4">
    <source>
        <dbReference type="Google" id="ProtNLM"/>
    </source>
</evidence>
<accession>A0A4Z2IFW9</accession>
<name>A0A4Z2IFW9_9TELE</name>
<keyword evidence="1" id="KW-0732">Signal</keyword>
<dbReference type="EMBL" id="SRLO01000089">
    <property type="protein sequence ID" value="TNN76810.1"/>
    <property type="molecule type" value="Genomic_DNA"/>
</dbReference>
<feature type="chain" id="PRO_5021427638" description="Secreted protein" evidence="1">
    <location>
        <begin position="18"/>
        <end position="73"/>
    </location>
</feature>